<dbReference type="RefSeq" id="WP_399656966.1">
    <property type="nucleotide sequence ID" value="NZ_JBITYG010000015.1"/>
</dbReference>
<keyword evidence="1 3" id="KW-0378">Hydrolase</keyword>
<evidence type="ECO:0000313" key="6">
    <source>
        <dbReference type="EMBL" id="MFI9105905.1"/>
    </source>
</evidence>
<dbReference type="Proteomes" id="UP001614394">
    <property type="component" value="Unassembled WGS sequence"/>
</dbReference>
<dbReference type="InterPro" id="IPR017853">
    <property type="entry name" value="GH"/>
</dbReference>
<keyword evidence="7" id="KW-1185">Reference proteome</keyword>
<organism evidence="6 7">
    <name type="scientific">Streptomyces fildesensis</name>
    <dbReference type="NCBI Taxonomy" id="375757"/>
    <lineage>
        <taxon>Bacteria</taxon>
        <taxon>Bacillati</taxon>
        <taxon>Actinomycetota</taxon>
        <taxon>Actinomycetes</taxon>
        <taxon>Kitasatosporales</taxon>
        <taxon>Streptomycetaceae</taxon>
        <taxon>Streptomyces</taxon>
    </lineage>
</organism>
<evidence type="ECO:0000256" key="4">
    <source>
        <dbReference type="SAM" id="SignalP"/>
    </source>
</evidence>
<evidence type="ECO:0000259" key="5">
    <source>
        <dbReference type="Pfam" id="PF00150"/>
    </source>
</evidence>
<feature type="signal peptide" evidence="4">
    <location>
        <begin position="1"/>
        <end position="29"/>
    </location>
</feature>
<protein>
    <submittedName>
        <fullName evidence="6">Glycoside hydrolase family 5 protein</fullName>
        <ecNumber evidence="6">3.2.1.-</ecNumber>
    </submittedName>
</protein>
<keyword evidence="4" id="KW-0732">Signal</keyword>
<dbReference type="InterPro" id="IPR018087">
    <property type="entry name" value="Glyco_hydro_5_CS"/>
</dbReference>
<dbReference type="EC" id="3.2.1.-" evidence="6"/>
<dbReference type="PANTHER" id="PTHR31263">
    <property type="entry name" value="CELLULASE FAMILY PROTEIN (AFU_ORTHOLOGUE AFUA_5G14560)"/>
    <property type="match status" value="1"/>
</dbReference>
<dbReference type="SUPFAM" id="SSF51445">
    <property type="entry name" value="(Trans)glycosidases"/>
    <property type="match status" value="1"/>
</dbReference>
<proteinExistence type="inferred from homology"/>
<evidence type="ECO:0000256" key="3">
    <source>
        <dbReference type="RuleBase" id="RU361153"/>
    </source>
</evidence>
<dbReference type="PROSITE" id="PS00659">
    <property type="entry name" value="GLYCOSYL_HYDROL_F5"/>
    <property type="match status" value="1"/>
</dbReference>
<sequence length="645" mass="69353">MHRILARSTLVLATVAGLLAGPAIPASQAAPDLPDSTAQPTAAQLTAAQLADSWTGPLSARGRYIVDAHGDRFKLKSANWGGAQGSWTGSGDINDPANHHAGEDSYNMPVGLDRASLPALLGGYHQLGINSIRLPFSNEMIHNTTPVPDAAVAANPQLRGKTPLQVYDAVITALTGDGFAVVLNNHTNTSRFCCGLDGNERWNTSQSTAQWEDDWVFMARRYKDNKRVVGADLYNEVRRTILDDPNWGSGDGHDWFSAAQEAGDRILTEADPDLLIIIEGINWTGIPADGLPHGRPTLEPARTLSHTLLRSGKLVYSAHFYGYTGPNHTGAYGTGETHDPRYQDMTRDQLFAVLQQQAFFITTEGQHFTAPLWVSEFGTGMEENDPKARAWFANFTDFLAANDTDFSYWPVVGWSGNGQGDAYALVRYDAAGHRTGILDGPDWRSAAWNHLITAPSRTGQVAVPARWNMLDLDNADAVRSLRMRGGPDWDSGARKATCPDGQRLIGLAHTGNRGLCTDTGAGDLRSAGPEYTVVRDESYVRSGDWAGGYTKLECPAGQFLDGYSVRGAAVSAALCVPARAALGTAGRTVWFDRGDNRPAGGPGGEFASGNYKGQCATDEYAAGIAYTGRVGSRRTPDALLCRKLA</sequence>
<comment type="caution">
    <text evidence="6">The sequence shown here is derived from an EMBL/GenBank/DDBJ whole genome shotgun (WGS) entry which is preliminary data.</text>
</comment>
<evidence type="ECO:0000313" key="7">
    <source>
        <dbReference type="Proteomes" id="UP001614394"/>
    </source>
</evidence>
<dbReference type="GO" id="GO:0016798">
    <property type="term" value="F:hydrolase activity, acting on glycosyl bonds"/>
    <property type="evidence" value="ECO:0007669"/>
    <property type="project" value="UniProtKB-KW"/>
</dbReference>
<dbReference type="PANTHER" id="PTHR31263:SF0">
    <property type="entry name" value="CELLULASE FAMILY PROTEIN (AFU_ORTHOLOGUE AFUA_5G14560)"/>
    <property type="match status" value="1"/>
</dbReference>
<gene>
    <name evidence="6" type="ORF">ACIGXA_35910</name>
</gene>
<evidence type="ECO:0000256" key="2">
    <source>
        <dbReference type="ARBA" id="ARBA00023295"/>
    </source>
</evidence>
<feature type="domain" description="Glycoside hydrolase family 5" evidence="5">
    <location>
        <begin position="121"/>
        <end position="409"/>
    </location>
</feature>
<accession>A0ABW8CHI2</accession>
<comment type="similarity">
    <text evidence="3">Belongs to the glycosyl hydrolase 5 (cellulase A) family.</text>
</comment>
<name>A0ABW8CHI2_9ACTN</name>
<dbReference type="InterPro" id="IPR001547">
    <property type="entry name" value="Glyco_hydro_5"/>
</dbReference>
<dbReference type="Pfam" id="PF00150">
    <property type="entry name" value="Cellulase"/>
    <property type="match status" value="1"/>
</dbReference>
<evidence type="ECO:0000256" key="1">
    <source>
        <dbReference type="ARBA" id="ARBA00022801"/>
    </source>
</evidence>
<dbReference type="Gene3D" id="3.20.20.80">
    <property type="entry name" value="Glycosidases"/>
    <property type="match status" value="1"/>
</dbReference>
<reference evidence="6 7" key="1">
    <citation type="submission" date="2024-10" db="EMBL/GenBank/DDBJ databases">
        <title>The Natural Products Discovery Center: Release of the First 8490 Sequenced Strains for Exploring Actinobacteria Biosynthetic Diversity.</title>
        <authorList>
            <person name="Kalkreuter E."/>
            <person name="Kautsar S.A."/>
            <person name="Yang D."/>
            <person name="Bader C.D."/>
            <person name="Teijaro C.N."/>
            <person name="Fluegel L."/>
            <person name="Davis C.M."/>
            <person name="Simpson J.R."/>
            <person name="Lauterbach L."/>
            <person name="Steele A.D."/>
            <person name="Gui C."/>
            <person name="Meng S."/>
            <person name="Li G."/>
            <person name="Viehrig K."/>
            <person name="Ye F."/>
            <person name="Su P."/>
            <person name="Kiefer A.F."/>
            <person name="Nichols A."/>
            <person name="Cepeda A.J."/>
            <person name="Yan W."/>
            <person name="Fan B."/>
            <person name="Jiang Y."/>
            <person name="Adhikari A."/>
            <person name="Zheng C.-J."/>
            <person name="Schuster L."/>
            <person name="Cowan T.M."/>
            <person name="Smanski M.J."/>
            <person name="Chevrette M.G."/>
            <person name="De Carvalho L.P.S."/>
            <person name="Shen B."/>
        </authorList>
    </citation>
    <scope>NUCLEOTIDE SEQUENCE [LARGE SCALE GENOMIC DNA]</scope>
    <source>
        <strain evidence="6 7">NPDC053399</strain>
    </source>
</reference>
<feature type="chain" id="PRO_5045656225" evidence="4">
    <location>
        <begin position="30"/>
        <end position="645"/>
    </location>
</feature>
<dbReference type="EMBL" id="JBITYG010000015">
    <property type="protein sequence ID" value="MFI9105905.1"/>
    <property type="molecule type" value="Genomic_DNA"/>
</dbReference>
<keyword evidence="2 3" id="KW-0326">Glycosidase</keyword>